<dbReference type="Proteomes" id="UP001529510">
    <property type="component" value="Unassembled WGS sequence"/>
</dbReference>
<sequence>NCEHVESWRRSESVPQATPPGNSVPSSIPDSFICTSRWTYEEFYARYRVLLHGSNSKDDVRRSCQIALPDLIPDSEQYCFGKTKVAVMEKLRGDRLHAAGVLIQSWVRGWLQRRHYQRLRWATFILQRYIRGTLAR</sequence>
<dbReference type="Pfam" id="PF00612">
    <property type="entry name" value="IQ"/>
    <property type="match status" value="2"/>
</dbReference>
<dbReference type="SUPFAM" id="SSF52540">
    <property type="entry name" value="P-loop containing nucleoside triphosphate hydrolases"/>
    <property type="match status" value="1"/>
</dbReference>
<dbReference type="AlphaFoldDB" id="A0ABD0NFV6"/>
<dbReference type="Gene3D" id="3.30.70.1590">
    <property type="match status" value="1"/>
</dbReference>
<dbReference type="InterPro" id="IPR000048">
    <property type="entry name" value="IQ_motif_EF-hand-BS"/>
</dbReference>
<keyword evidence="3" id="KW-1185">Reference proteome</keyword>
<dbReference type="PANTHER" id="PTHR46049:SF5">
    <property type="entry name" value="PLECKSTRIN HOMOLOGY DOMAIN-CONTAINING FAMILY H MEMBER 3"/>
    <property type="match status" value="1"/>
</dbReference>
<feature type="compositionally biased region" description="Polar residues" evidence="1">
    <location>
        <begin position="13"/>
        <end position="25"/>
    </location>
</feature>
<proteinExistence type="predicted"/>
<dbReference type="SMART" id="SM00015">
    <property type="entry name" value="IQ"/>
    <property type="match status" value="1"/>
</dbReference>
<dbReference type="PANTHER" id="PTHR46049">
    <property type="entry name" value="AGAP003327-PA"/>
    <property type="match status" value="1"/>
</dbReference>
<dbReference type="EMBL" id="JAMKFB020000022">
    <property type="protein sequence ID" value="KAL0160245.1"/>
    <property type="molecule type" value="Genomic_DNA"/>
</dbReference>
<evidence type="ECO:0000313" key="2">
    <source>
        <dbReference type="EMBL" id="KAL0160245.1"/>
    </source>
</evidence>
<evidence type="ECO:0000313" key="3">
    <source>
        <dbReference type="Proteomes" id="UP001529510"/>
    </source>
</evidence>
<protein>
    <submittedName>
        <fullName evidence="2">Uncharacterized protein</fullName>
    </submittedName>
</protein>
<accession>A0ABD0NFV6</accession>
<comment type="caution">
    <text evidence="2">The sequence shown here is derived from an EMBL/GenBank/DDBJ whole genome shotgun (WGS) entry which is preliminary data.</text>
</comment>
<organism evidence="2 3">
    <name type="scientific">Cirrhinus mrigala</name>
    <name type="common">Mrigala</name>
    <dbReference type="NCBI Taxonomy" id="683832"/>
    <lineage>
        <taxon>Eukaryota</taxon>
        <taxon>Metazoa</taxon>
        <taxon>Chordata</taxon>
        <taxon>Craniata</taxon>
        <taxon>Vertebrata</taxon>
        <taxon>Euteleostomi</taxon>
        <taxon>Actinopterygii</taxon>
        <taxon>Neopterygii</taxon>
        <taxon>Teleostei</taxon>
        <taxon>Ostariophysi</taxon>
        <taxon>Cypriniformes</taxon>
        <taxon>Cyprinidae</taxon>
        <taxon>Labeoninae</taxon>
        <taxon>Labeonini</taxon>
        <taxon>Cirrhinus</taxon>
    </lineage>
</organism>
<dbReference type="Gene3D" id="1.20.5.190">
    <property type="match status" value="1"/>
</dbReference>
<evidence type="ECO:0000256" key="1">
    <source>
        <dbReference type="SAM" id="MobiDB-lite"/>
    </source>
</evidence>
<dbReference type="InterPro" id="IPR051724">
    <property type="entry name" value="Actin_motor_Myosin"/>
</dbReference>
<dbReference type="PROSITE" id="PS50096">
    <property type="entry name" value="IQ"/>
    <property type="match status" value="2"/>
</dbReference>
<gene>
    <name evidence="2" type="ORF">M9458_043970</name>
</gene>
<feature type="compositionally biased region" description="Basic and acidic residues" evidence="1">
    <location>
        <begin position="1"/>
        <end position="12"/>
    </location>
</feature>
<name>A0ABD0NFV6_CIRMR</name>
<dbReference type="InterPro" id="IPR027417">
    <property type="entry name" value="P-loop_NTPase"/>
</dbReference>
<feature type="non-terminal residue" evidence="2">
    <location>
        <position position="136"/>
    </location>
</feature>
<feature type="region of interest" description="Disordered" evidence="1">
    <location>
        <begin position="1"/>
        <end position="25"/>
    </location>
</feature>
<feature type="non-terminal residue" evidence="2">
    <location>
        <position position="1"/>
    </location>
</feature>
<reference evidence="2 3" key="1">
    <citation type="submission" date="2024-05" db="EMBL/GenBank/DDBJ databases">
        <title>Genome sequencing and assembly of Indian major carp, Cirrhinus mrigala (Hamilton, 1822).</title>
        <authorList>
            <person name="Mohindra V."/>
            <person name="Chowdhury L.M."/>
            <person name="Lal K."/>
            <person name="Jena J.K."/>
        </authorList>
    </citation>
    <scope>NUCLEOTIDE SEQUENCE [LARGE SCALE GENOMIC DNA]</scope>
    <source>
        <strain evidence="2">CM1030</strain>
        <tissue evidence="2">Blood</tissue>
    </source>
</reference>